<gene>
    <name evidence="1" type="ORF">M5K25_014845</name>
</gene>
<dbReference type="EMBL" id="JANQDX010000012">
    <property type="protein sequence ID" value="KAL0914496.1"/>
    <property type="molecule type" value="Genomic_DNA"/>
</dbReference>
<evidence type="ECO:0000313" key="2">
    <source>
        <dbReference type="Proteomes" id="UP001552299"/>
    </source>
</evidence>
<protein>
    <submittedName>
        <fullName evidence="1">Uncharacterized protein</fullName>
    </submittedName>
</protein>
<organism evidence="1 2">
    <name type="scientific">Dendrobium thyrsiflorum</name>
    <name type="common">Pinecone-like raceme dendrobium</name>
    <name type="synonym">Orchid</name>
    <dbReference type="NCBI Taxonomy" id="117978"/>
    <lineage>
        <taxon>Eukaryota</taxon>
        <taxon>Viridiplantae</taxon>
        <taxon>Streptophyta</taxon>
        <taxon>Embryophyta</taxon>
        <taxon>Tracheophyta</taxon>
        <taxon>Spermatophyta</taxon>
        <taxon>Magnoliopsida</taxon>
        <taxon>Liliopsida</taxon>
        <taxon>Asparagales</taxon>
        <taxon>Orchidaceae</taxon>
        <taxon>Epidendroideae</taxon>
        <taxon>Malaxideae</taxon>
        <taxon>Dendrobiinae</taxon>
        <taxon>Dendrobium</taxon>
    </lineage>
</organism>
<comment type="caution">
    <text evidence="1">The sequence shown here is derived from an EMBL/GenBank/DDBJ whole genome shotgun (WGS) entry which is preliminary data.</text>
</comment>
<accession>A0ABD0UVT7</accession>
<proteinExistence type="predicted"/>
<reference evidence="1 2" key="1">
    <citation type="journal article" date="2024" name="Plant Biotechnol. J.">
        <title>Dendrobium thyrsiflorum genome and its molecular insights into genes involved in important horticultural traits.</title>
        <authorList>
            <person name="Chen B."/>
            <person name="Wang J.Y."/>
            <person name="Zheng P.J."/>
            <person name="Li K.L."/>
            <person name="Liang Y.M."/>
            <person name="Chen X.F."/>
            <person name="Zhang C."/>
            <person name="Zhao X."/>
            <person name="He X."/>
            <person name="Zhang G.Q."/>
            <person name="Liu Z.J."/>
            <person name="Xu Q."/>
        </authorList>
    </citation>
    <scope>NUCLEOTIDE SEQUENCE [LARGE SCALE GENOMIC DNA]</scope>
    <source>
        <strain evidence="1">GZMU011</strain>
    </source>
</reference>
<dbReference type="AlphaFoldDB" id="A0ABD0UVT7"/>
<dbReference type="Proteomes" id="UP001552299">
    <property type="component" value="Unassembled WGS sequence"/>
</dbReference>
<evidence type="ECO:0000313" key="1">
    <source>
        <dbReference type="EMBL" id="KAL0914496.1"/>
    </source>
</evidence>
<name>A0ABD0UVT7_DENTH</name>
<sequence length="94" mass="10578">MAWRSGYFISLGEEEFIYLFLVEAVRSRSSPIRLINSSRIIDMATTYWVTVLTLLSLIQKLLPAVSVLTAVVWRKSAIAIVYGAHDIITSCIDL</sequence>
<keyword evidence="2" id="KW-1185">Reference proteome</keyword>